<name>A0A0F2M101_SPOSC</name>
<comment type="caution">
    <text evidence="1">The sequence shown here is derived from an EMBL/GenBank/DDBJ whole genome shotgun (WGS) entry which is preliminary data.</text>
</comment>
<dbReference type="Proteomes" id="UP000033710">
    <property type="component" value="Unassembled WGS sequence"/>
</dbReference>
<dbReference type="GeneID" id="27666717"/>
<organism evidence="1 2">
    <name type="scientific">Sporothrix schenckii 1099-18</name>
    <dbReference type="NCBI Taxonomy" id="1397361"/>
    <lineage>
        <taxon>Eukaryota</taxon>
        <taxon>Fungi</taxon>
        <taxon>Dikarya</taxon>
        <taxon>Ascomycota</taxon>
        <taxon>Pezizomycotina</taxon>
        <taxon>Sordariomycetes</taxon>
        <taxon>Sordariomycetidae</taxon>
        <taxon>Ophiostomatales</taxon>
        <taxon>Ophiostomataceae</taxon>
        <taxon>Sporothrix</taxon>
    </lineage>
</organism>
<evidence type="ECO:0000313" key="1">
    <source>
        <dbReference type="EMBL" id="KJR83382.1"/>
    </source>
</evidence>
<dbReference type="VEuPathDB" id="FungiDB:SPSK_04640"/>
<accession>A0A0F2M101</accession>
<dbReference type="AlphaFoldDB" id="A0A0F2M101"/>
<reference evidence="1 2" key="1">
    <citation type="journal article" date="2014" name="BMC Genomics">
        <title>Comparative genomics of the major fungal agents of human and animal Sporotrichosis: Sporothrix schenckii and Sporothrix brasiliensis.</title>
        <authorList>
            <person name="Teixeira M.M."/>
            <person name="de Almeida L.G."/>
            <person name="Kubitschek-Barreira P."/>
            <person name="Alves F.L."/>
            <person name="Kioshima E.S."/>
            <person name="Abadio A.K."/>
            <person name="Fernandes L."/>
            <person name="Derengowski L.S."/>
            <person name="Ferreira K.S."/>
            <person name="Souza R.C."/>
            <person name="Ruiz J.C."/>
            <person name="de Andrade N.C."/>
            <person name="Paes H.C."/>
            <person name="Nicola A.M."/>
            <person name="Albuquerque P."/>
            <person name="Gerber A.L."/>
            <person name="Martins V.P."/>
            <person name="Peconick L.D."/>
            <person name="Neto A.V."/>
            <person name="Chaucanez C.B."/>
            <person name="Silva P.A."/>
            <person name="Cunha O.L."/>
            <person name="de Oliveira F.F."/>
            <person name="dos Santos T.C."/>
            <person name="Barros A.L."/>
            <person name="Soares M.A."/>
            <person name="de Oliveira L.M."/>
            <person name="Marini M.M."/>
            <person name="Villalobos-Duno H."/>
            <person name="Cunha M.M."/>
            <person name="de Hoog S."/>
            <person name="da Silveira J.F."/>
            <person name="Henrissat B."/>
            <person name="Nino-Vega G.A."/>
            <person name="Cisalpino P.S."/>
            <person name="Mora-Montes H.M."/>
            <person name="Almeida S.R."/>
            <person name="Stajich J.E."/>
            <person name="Lopes-Bezerra L.M."/>
            <person name="Vasconcelos A.T."/>
            <person name="Felipe M.S."/>
        </authorList>
    </citation>
    <scope>NUCLEOTIDE SEQUENCE [LARGE SCALE GENOMIC DNA]</scope>
    <source>
        <strain evidence="1 2">1099-18</strain>
    </source>
</reference>
<protein>
    <submittedName>
        <fullName evidence="1">Uncharacterized protein</fullName>
    </submittedName>
</protein>
<proteinExistence type="predicted"/>
<dbReference type="KEGG" id="ssck:SPSK_04640"/>
<sequence>MYFVCQKVACFAKGRLFLFPRAFPEQFEVGMGTLAFPPAPSSLSLDSGWTKADEDDDVRDDEISLPTEAIVIVYDNGNENGQPRPGRGDKMVRWNRMRRSRPPFGGILSGRFCTWQTIGRHKAARRHDDTEDIF</sequence>
<gene>
    <name evidence="1" type="ORF">SPSK_04640</name>
</gene>
<reference evidence="1 2" key="2">
    <citation type="journal article" date="2015" name="Eukaryot. Cell">
        <title>Asexual propagation of a virulent clone complex in a human and feline outbreak of sporotrichosis.</title>
        <authorList>
            <person name="Teixeira Mde M."/>
            <person name="Rodrigues A.M."/>
            <person name="Tsui C.K."/>
            <person name="de Almeida L.G."/>
            <person name="Van Diepeningen A.D."/>
            <person name="van den Ende B.G."/>
            <person name="Fernandes G.F."/>
            <person name="Kano R."/>
            <person name="Hamelin R.C."/>
            <person name="Lopes-Bezerra L.M."/>
            <person name="Vasconcelos A.T."/>
            <person name="de Hoog S."/>
            <person name="de Camargo Z.P."/>
            <person name="Felipe M.S."/>
        </authorList>
    </citation>
    <scope>NUCLEOTIDE SEQUENCE [LARGE SCALE GENOMIC DNA]</scope>
    <source>
        <strain evidence="1 2">1099-18</strain>
    </source>
</reference>
<dbReference type="EMBL" id="AXCR01000010">
    <property type="protein sequence ID" value="KJR83382.1"/>
    <property type="molecule type" value="Genomic_DNA"/>
</dbReference>
<dbReference type="RefSeq" id="XP_016586058.1">
    <property type="nucleotide sequence ID" value="XM_016731440.1"/>
</dbReference>
<evidence type="ECO:0000313" key="2">
    <source>
        <dbReference type="Proteomes" id="UP000033710"/>
    </source>
</evidence>